<dbReference type="OrthoDB" id="4082954at2759"/>
<keyword evidence="4" id="KW-1185">Reference proteome</keyword>
<protein>
    <submittedName>
        <fullName evidence="3">LANO_0E07998g1_1</fullName>
    </submittedName>
</protein>
<dbReference type="EMBL" id="LT598451">
    <property type="protein sequence ID" value="SCU94755.1"/>
    <property type="molecule type" value="Genomic_DNA"/>
</dbReference>
<organism evidence="3 4">
    <name type="scientific">Lachancea nothofagi CBS 11611</name>
    <dbReference type="NCBI Taxonomy" id="1266666"/>
    <lineage>
        <taxon>Eukaryota</taxon>
        <taxon>Fungi</taxon>
        <taxon>Dikarya</taxon>
        <taxon>Ascomycota</taxon>
        <taxon>Saccharomycotina</taxon>
        <taxon>Saccharomycetes</taxon>
        <taxon>Saccharomycetales</taxon>
        <taxon>Saccharomycetaceae</taxon>
        <taxon>Lachancea</taxon>
    </lineage>
</organism>
<keyword evidence="2" id="KW-0812">Transmembrane</keyword>
<dbReference type="Proteomes" id="UP000189911">
    <property type="component" value="Chromosome E"/>
</dbReference>
<evidence type="ECO:0000256" key="1">
    <source>
        <dbReference type="SAM" id="Coils"/>
    </source>
</evidence>
<sequence length="163" mass="19474">MLRVRPWKCAVLRIAARRCKAYDTNVKSLEDLAKLKSLDDVDPELVRRLINERTDQLNTQGELDMLKQIQSEEKQQRQVTLKKFVRPMWIFLLMSSFFYLAGHYVWWRLEYDEREIELHKQVQALQQELDEVIANKDSMLASTSNDSAGGSKKLKKWYFAWFW</sequence>
<reference evidence="4" key="1">
    <citation type="submission" date="2016-03" db="EMBL/GenBank/DDBJ databases">
        <authorList>
            <person name="Devillers Hugo."/>
        </authorList>
    </citation>
    <scope>NUCLEOTIDE SEQUENCE [LARGE SCALE GENOMIC DNA]</scope>
</reference>
<dbReference type="AlphaFoldDB" id="A0A1G4JV30"/>
<keyword evidence="2" id="KW-1133">Transmembrane helix</keyword>
<feature type="transmembrane region" description="Helical" evidence="2">
    <location>
        <begin position="84"/>
        <end position="106"/>
    </location>
</feature>
<evidence type="ECO:0000256" key="2">
    <source>
        <dbReference type="SAM" id="Phobius"/>
    </source>
</evidence>
<keyword evidence="2" id="KW-0472">Membrane</keyword>
<keyword evidence="1" id="KW-0175">Coiled coil</keyword>
<proteinExistence type="predicted"/>
<feature type="coiled-coil region" evidence="1">
    <location>
        <begin position="115"/>
        <end position="142"/>
    </location>
</feature>
<evidence type="ECO:0000313" key="3">
    <source>
        <dbReference type="EMBL" id="SCU94755.1"/>
    </source>
</evidence>
<accession>A0A1G4JV30</accession>
<gene>
    <name evidence="3" type="ORF">LANO_0E07998G</name>
</gene>
<name>A0A1G4JV30_9SACH</name>
<evidence type="ECO:0000313" key="4">
    <source>
        <dbReference type="Proteomes" id="UP000189911"/>
    </source>
</evidence>